<keyword evidence="6 7" id="KW-0472">Membrane</keyword>
<accession>A0A1R1QJY6</accession>
<evidence type="ECO:0000256" key="5">
    <source>
        <dbReference type="ARBA" id="ARBA00022989"/>
    </source>
</evidence>
<feature type="transmembrane region" description="Helical" evidence="7">
    <location>
        <begin position="145"/>
        <end position="164"/>
    </location>
</feature>
<organism evidence="10 11">
    <name type="scientific">Bacillus swezeyi</name>
    <dbReference type="NCBI Taxonomy" id="1925020"/>
    <lineage>
        <taxon>Bacteria</taxon>
        <taxon>Bacillati</taxon>
        <taxon>Bacillota</taxon>
        <taxon>Bacilli</taxon>
        <taxon>Bacillales</taxon>
        <taxon>Bacillaceae</taxon>
        <taxon>Bacillus</taxon>
    </lineage>
</organism>
<evidence type="ECO:0000259" key="9">
    <source>
        <dbReference type="Pfam" id="PF00892"/>
    </source>
</evidence>
<keyword evidence="11" id="KW-1185">Reference proteome</keyword>
<feature type="domain" description="EamA" evidence="9">
    <location>
        <begin position="3"/>
        <end position="135"/>
    </location>
</feature>
<accession>A0A1R1RXS8</accession>
<reference evidence="10 11" key="1">
    <citation type="submission" date="2017-01" db="EMBL/GenBank/DDBJ databases">
        <title>Bacillus phylogenomics.</title>
        <authorList>
            <person name="Dunlap C."/>
        </authorList>
    </citation>
    <scope>NUCLEOTIDE SEQUENCE [LARGE SCALE GENOMIC DNA]</scope>
    <source>
        <strain evidence="10 11">NRRL B-41282</strain>
    </source>
</reference>
<dbReference type="OrthoDB" id="9787117at2"/>
<feature type="transmembrane region" description="Helical" evidence="7">
    <location>
        <begin position="64"/>
        <end position="83"/>
    </location>
</feature>
<proteinExistence type="inferred from homology"/>
<keyword evidence="4 7" id="KW-0812">Transmembrane</keyword>
<dbReference type="RefSeq" id="WP_076761197.1">
    <property type="nucleotide sequence ID" value="NZ_JARMMH010000014.1"/>
</dbReference>
<dbReference type="InterPro" id="IPR050638">
    <property type="entry name" value="AA-Vitamin_Transporters"/>
</dbReference>
<dbReference type="EMBL" id="MTJL01000023">
    <property type="protein sequence ID" value="OMI04939.1"/>
    <property type="molecule type" value="Genomic_DNA"/>
</dbReference>
<dbReference type="SUPFAM" id="SSF103481">
    <property type="entry name" value="Multidrug resistance efflux transporter EmrE"/>
    <property type="match status" value="2"/>
</dbReference>
<feature type="transmembrane region" description="Helical" evidence="7">
    <location>
        <begin position="237"/>
        <end position="256"/>
    </location>
</feature>
<sequence length="294" mass="30878">MRISILFVLLAAMLWGTTGTTQAFAPKEAAPVVFGAVRMAVGGLTLLLFAAFRGQLKREGWPVRTLIIAALSMAFYQPFFFSAVSLSGIAVGTVVAIGSAPIIAGCLEWLIYQKVPRTRWWIATMAAIAGVSLLFIPSASSGGSFLGILLALGAGLSFAVYTLTSKQLLQKQKPEAVTGVVFSLGGVLLAPLLFLYDLGWIVSVQGMAVSVYIGVIATGAAYLLFTAGLSKIPASTAVTLSLAEPLTASLLGTALVRESLPLISWAGIALLLLGIFYVSYQPRKNKMSAENVNA</sequence>
<dbReference type="InterPro" id="IPR000620">
    <property type="entry name" value="EamA_dom"/>
</dbReference>
<dbReference type="AlphaFoldDB" id="A0A1R1QJY6"/>
<comment type="subcellular location">
    <subcellularLocation>
        <location evidence="1">Cell membrane</location>
        <topology evidence="1">Multi-pass membrane protein</topology>
    </subcellularLocation>
</comment>
<evidence type="ECO:0000313" key="11">
    <source>
        <dbReference type="Proteomes" id="UP000187367"/>
    </source>
</evidence>
<gene>
    <name evidence="10" type="ORF">BW143_11945</name>
</gene>
<dbReference type="GO" id="GO:0005886">
    <property type="term" value="C:plasma membrane"/>
    <property type="evidence" value="ECO:0007669"/>
    <property type="project" value="UniProtKB-SubCell"/>
</dbReference>
<feature type="transmembrane region" description="Helical" evidence="7">
    <location>
        <begin position="262"/>
        <end position="280"/>
    </location>
</feature>
<evidence type="ECO:0000313" key="10">
    <source>
        <dbReference type="EMBL" id="OMI04939.1"/>
    </source>
</evidence>
<protein>
    <submittedName>
        <fullName evidence="10">EamA family transporter</fullName>
    </submittedName>
</protein>
<feature type="domain" description="EamA" evidence="9">
    <location>
        <begin position="146"/>
        <end position="279"/>
    </location>
</feature>
<dbReference type="PANTHER" id="PTHR32322:SF18">
    <property type="entry name" value="S-ADENOSYLMETHIONINE_S-ADENOSYLHOMOCYSTEINE TRANSPORTER"/>
    <property type="match status" value="1"/>
</dbReference>
<comment type="caution">
    <text evidence="10">The sequence shown here is derived from an EMBL/GenBank/DDBJ whole genome shotgun (WGS) entry which is preliminary data.</text>
</comment>
<feature type="chain" id="PRO_5043149214" evidence="8">
    <location>
        <begin position="24"/>
        <end position="294"/>
    </location>
</feature>
<evidence type="ECO:0000256" key="4">
    <source>
        <dbReference type="ARBA" id="ARBA00022692"/>
    </source>
</evidence>
<dbReference type="InterPro" id="IPR037185">
    <property type="entry name" value="EmrE-like"/>
</dbReference>
<feature type="signal peptide" evidence="8">
    <location>
        <begin position="1"/>
        <end position="23"/>
    </location>
</feature>
<feature type="transmembrane region" description="Helical" evidence="7">
    <location>
        <begin position="176"/>
        <end position="196"/>
    </location>
</feature>
<feature type="transmembrane region" description="Helical" evidence="7">
    <location>
        <begin position="202"/>
        <end position="225"/>
    </location>
</feature>
<dbReference type="Proteomes" id="UP000187367">
    <property type="component" value="Unassembled WGS sequence"/>
</dbReference>
<evidence type="ECO:0000256" key="6">
    <source>
        <dbReference type="ARBA" id="ARBA00023136"/>
    </source>
</evidence>
<keyword evidence="3" id="KW-1003">Cell membrane</keyword>
<evidence type="ECO:0000256" key="7">
    <source>
        <dbReference type="SAM" id="Phobius"/>
    </source>
</evidence>
<name>A0A1R1QJY6_9BACI</name>
<evidence type="ECO:0000256" key="8">
    <source>
        <dbReference type="SAM" id="SignalP"/>
    </source>
</evidence>
<keyword evidence="8" id="KW-0732">Signal</keyword>
<evidence type="ECO:0000256" key="1">
    <source>
        <dbReference type="ARBA" id="ARBA00004651"/>
    </source>
</evidence>
<evidence type="ECO:0000256" key="3">
    <source>
        <dbReference type="ARBA" id="ARBA00022475"/>
    </source>
</evidence>
<dbReference type="Gene3D" id="1.10.3730.20">
    <property type="match status" value="1"/>
</dbReference>
<feature type="transmembrane region" description="Helical" evidence="7">
    <location>
        <begin position="33"/>
        <end position="52"/>
    </location>
</feature>
<dbReference type="PANTHER" id="PTHR32322">
    <property type="entry name" value="INNER MEMBRANE TRANSPORTER"/>
    <property type="match status" value="1"/>
</dbReference>
<keyword evidence="5 7" id="KW-1133">Transmembrane helix</keyword>
<evidence type="ECO:0000256" key="2">
    <source>
        <dbReference type="ARBA" id="ARBA00007362"/>
    </source>
</evidence>
<dbReference type="Pfam" id="PF00892">
    <property type="entry name" value="EamA"/>
    <property type="match status" value="2"/>
</dbReference>
<feature type="transmembrane region" description="Helical" evidence="7">
    <location>
        <begin position="120"/>
        <end position="139"/>
    </location>
</feature>
<feature type="transmembrane region" description="Helical" evidence="7">
    <location>
        <begin position="89"/>
        <end position="111"/>
    </location>
</feature>
<comment type="similarity">
    <text evidence="2">Belongs to the EamA transporter family.</text>
</comment>